<keyword evidence="3" id="KW-0378">Hydrolase</keyword>
<proteinExistence type="inferred from homology"/>
<accession>A0ABQ0XBH6</accession>
<comment type="similarity">
    <text evidence="1">Belongs to the peptidase S51 family.</text>
</comment>
<evidence type="ECO:0000256" key="1">
    <source>
        <dbReference type="ARBA" id="ARBA00006534"/>
    </source>
</evidence>
<keyword evidence="2" id="KW-0645">Protease</keyword>
<dbReference type="PANTHER" id="PTHR20842:SF0">
    <property type="entry name" value="ALPHA-ASPARTYL DIPEPTIDASE"/>
    <property type="match status" value="1"/>
</dbReference>
<dbReference type="InterPro" id="IPR005320">
    <property type="entry name" value="Peptidase_S51"/>
</dbReference>
<name>A0ABQ0XBH6_9LACO</name>
<comment type="caution">
    <text evidence="5">The sequence shown here is derived from an EMBL/GenBank/DDBJ whole genome shotgun (WGS) entry which is preliminary data.</text>
</comment>
<evidence type="ECO:0000313" key="6">
    <source>
        <dbReference type="Proteomes" id="UP000321409"/>
    </source>
</evidence>
<dbReference type="Pfam" id="PF03575">
    <property type="entry name" value="Peptidase_S51"/>
    <property type="match status" value="1"/>
</dbReference>
<organism evidence="5 6">
    <name type="scientific">Lentilactobacillus diolivorans</name>
    <dbReference type="NCBI Taxonomy" id="179838"/>
    <lineage>
        <taxon>Bacteria</taxon>
        <taxon>Bacillati</taxon>
        <taxon>Bacillota</taxon>
        <taxon>Bacilli</taxon>
        <taxon>Lactobacillales</taxon>
        <taxon>Lactobacillaceae</taxon>
        <taxon>Lentilactobacillus</taxon>
    </lineage>
</organism>
<dbReference type="InterPro" id="IPR029062">
    <property type="entry name" value="Class_I_gatase-like"/>
</dbReference>
<dbReference type="PANTHER" id="PTHR20842">
    <property type="entry name" value="PROTEASE S51 ALPHA-ASPARTYL DIPEPTIDASE"/>
    <property type="match status" value="1"/>
</dbReference>
<evidence type="ECO:0000313" key="5">
    <source>
        <dbReference type="EMBL" id="GEP23437.1"/>
    </source>
</evidence>
<evidence type="ECO:0000256" key="4">
    <source>
        <dbReference type="ARBA" id="ARBA00022825"/>
    </source>
</evidence>
<dbReference type="RefSeq" id="WP_057866024.1">
    <property type="nucleotide sequence ID" value="NZ_BKAB01000012.1"/>
</dbReference>
<keyword evidence="6" id="KW-1185">Reference proteome</keyword>
<dbReference type="Gene3D" id="3.40.50.880">
    <property type="match status" value="1"/>
</dbReference>
<keyword evidence="4" id="KW-0720">Serine protease</keyword>
<protein>
    <submittedName>
        <fullName evidence="5">Dipeptidase</fullName>
    </submittedName>
</protein>
<evidence type="ECO:0000256" key="2">
    <source>
        <dbReference type="ARBA" id="ARBA00022670"/>
    </source>
</evidence>
<evidence type="ECO:0000256" key="3">
    <source>
        <dbReference type="ARBA" id="ARBA00022801"/>
    </source>
</evidence>
<sequence>MTSILLSSRAFVTDLITHTFFELMADGNKNRPVVIIVNSVKEGKQHPKMIALKNTLIQKDVLRPILFDVYHDDVAVLKQAAAIILNGGYEFFLLHSLKESGMGQVLRTLILKGVPTYGISAGAIVLGPDLGLYQAIYPEDNLFHDKDISGLHVTDIRIYPHYDQHFVQDPTLAEKISKWETATHNHVIRIANDEGVVISDNAARRFK</sequence>
<dbReference type="Proteomes" id="UP000321409">
    <property type="component" value="Unassembled WGS sequence"/>
</dbReference>
<dbReference type="SUPFAM" id="SSF52317">
    <property type="entry name" value="Class I glutamine amidotransferase-like"/>
    <property type="match status" value="1"/>
</dbReference>
<reference evidence="5 6" key="1">
    <citation type="submission" date="2019-07" db="EMBL/GenBank/DDBJ databases">
        <title>Whole genome shotgun sequence of Lactobacillus diolivorans NBRC 107869.</title>
        <authorList>
            <person name="Hosoyama A."/>
            <person name="Uohara A."/>
            <person name="Ohji S."/>
            <person name="Ichikawa N."/>
        </authorList>
    </citation>
    <scope>NUCLEOTIDE SEQUENCE [LARGE SCALE GENOMIC DNA]</scope>
    <source>
        <strain evidence="5 6">NBRC 107869</strain>
    </source>
</reference>
<gene>
    <name evidence="5" type="primary">pepE</name>
    <name evidence="5" type="ORF">LDI01_10300</name>
</gene>
<dbReference type="EMBL" id="BKAB01000012">
    <property type="protein sequence ID" value="GEP23437.1"/>
    <property type="molecule type" value="Genomic_DNA"/>
</dbReference>